<name>A0A3N0E376_SINP1</name>
<dbReference type="CDD" id="cd15482">
    <property type="entry name" value="Sialidase_non-viral"/>
    <property type="match status" value="1"/>
</dbReference>
<dbReference type="GO" id="GO:0005737">
    <property type="term" value="C:cytoplasm"/>
    <property type="evidence" value="ECO:0007669"/>
    <property type="project" value="TreeGrafter"/>
</dbReference>
<sequence>MKYRLLHLLLLYLAFSSCKAVKEDIKVLQHRFTYPILKSKPYNHVLLLEIQDRDSLTPTHLSGISIDLSGETIPDDIESITVYAVEGRDKFITPDSPVFATSGKIASVVNLKGNMLLKKGENFFWVSVKLKNKADISHTMTITCNMVKTDSAEIRPQPVPSGETKKLNLGVAVRKHGDNGVHTYRIPSLITTNTGTLIAGYDMRYENSRDLQGNIDIGISRSTDGGNTWGDHRVVLDRDTWGGLPEKFNGVSDASLLVDKNTGQIFVAGLWMHGVLNKNGAWITGLTETSDSWNHQWKNKGSQPGFGVKETSQFLLSSSTDDGLTWKAPVNLTQMCKKEDWWLWAPAPGNGITMHDGTLVFPTQGRDANGLPFSNITYSTDGGKHWQTSNPANHNTTECAVVQLSDGTLMLNMRDNRNRKEKGKANGRAVAITQDMGTTWTTHSSSHGALIEPVCMGSLYKHEYMDKGEKKSILFFSNPNSREKRNNMTIKASLDNGKTWPEKYWILLDEGSGRGYSSLASVDKNTIGILYEGSQADMTFQTVDITSIMNDVK</sequence>
<gene>
    <name evidence="7" type="ORF">ED312_17600</name>
</gene>
<organism evidence="7 8">
    <name type="scientific">Sinomicrobium pectinilyticum</name>
    <dbReference type="NCBI Taxonomy" id="1084421"/>
    <lineage>
        <taxon>Bacteria</taxon>
        <taxon>Pseudomonadati</taxon>
        <taxon>Bacteroidota</taxon>
        <taxon>Flavobacteriia</taxon>
        <taxon>Flavobacteriales</taxon>
        <taxon>Flavobacteriaceae</taxon>
        <taxon>Sinomicrobium</taxon>
    </lineage>
</organism>
<accession>A0A3N0E376</accession>
<dbReference type="GO" id="GO:0004308">
    <property type="term" value="F:exo-alpha-sialidase activity"/>
    <property type="evidence" value="ECO:0007669"/>
    <property type="project" value="UniProtKB-EC"/>
</dbReference>
<dbReference type="Gene3D" id="2.60.40.1290">
    <property type="match status" value="1"/>
</dbReference>
<evidence type="ECO:0000256" key="1">
    <source>
        <dbReference type="ARBA" id="ARBA00000427"/>
    </source>
</evidence>
<proteinExistence type="inferred from homology"/>
<dbReference type="RefSeq" id="WP_123217340.1">
    <property type="nucleotide sequence ID" value="NZ_RJTM01000116.1"/>
</dbReference>
<keyword evidence="4" id="KW-0732">Signal</keyword>
<dbReference type="AlphaFoldDB" id="A0A3N0E376"/>
<protein>
    <recommendedName>
        <fullName evidence="3">exo-alpha-sialidase</fullName>
        <ecNumber evidence="3">3.2.1.18</ecNumber>
    </recommendedName>
</protein>
<reference evidence="7 8" key="1">
    <citation type="submission" date="2018-10" db="EMBL/GenBank/DDBJ databases">
        <title>Sinomicrobium pectinilyticum sp. nov., a pectinase-producing bacterium isolated from alkaline and saline soil, and emended description of the genus Sinomicrobium.</title>
        <authorList>
            <person name="Cheng B."/>
            <person name="Li C."/>
            <person name="Lai Q."/>
            <person name="Du M."/>
            <person name="Shao Z."/>
            <person name="Xu P."/>
            <person name="Yang C."/>
        </authorList>
    </citation>
    <scope>NUCLEOTIDE SEQUENCE [LARGE SCALE GENOMIC DNA]</scope>
    <source>
        <strain evidence="7 8">5DNS001</strain>
    </source>
</reference>
<feature type="chain" id="PRO_5018238874" description="exo-alpha-sialidase" evidence="4">
    <location>
        <begin position="21"/>
        <end position="553"/>
    </location>
</feature>
<feature type="signal peptide" evidence="4">
    <location>
        <begin position="1"/>
        <end position="20"/>
    </location>
</feature>
<evidence type="ECO:0000259" key="6">
    <source>
        <dbReference type="Pfam" id="PF14873"/>
    </source>
</evidence>
<dbReference type="GO" id="GO:0009313">
    <property type="term" value="P:oligosaccharide catabolic process"/>
    <property type="evidence" value="ECO:0007669"/>
    <property type="project" value="TreeGrafter"/>
</dbReference>
<dbReference type="PANTHER" id="PTHR10628">
    <property type="entry name" value="SIALIDASE"/>
    <property type="match status" value="1"/>
</dbReference>
<dbReference type="Pfam" id="PF13859">
    <property type="entry name" value="BNR_3"/>
    <property type="match status" value="1"/>
</dbReference>
<evidence type="ECO:0000256" key="2">
    <source>
        <dbReference type="ARBA" id="ARBA00009348"/>
    </source>
</evidence>
<comment type="catalytic activity">
    <reaction evidence="1">
        <text>Hydrolysis of alpha-(2-&gt;3)-, alpha-(2-&gt;6)-, alpha-(2-&gt;8)- glycosidic linkages of terminal sialic acid residues in oligosaccharides, glycoproteins, glycolipids, colominic acid and synthetic substrates.</text>
        <dbReference type="EC" id="3.2.1.18"/>
    </reaction>
</comment>
<dbReference type="Pfam" id="PF14873">
    <property type="entry name" value="BNR_assoc_N"/>
    <property type="match status" value="1"/>
</dbReference>
<dbReference type="InterPro" id="IPR011040">
    <property type="entry name" value="Sialidase"/>
</dbReference>
<feature type="domain" description="Sialidase N-terminal" evidence="6">
    <location>
        <begin position="28"/>
        <end position="151"/>
    </location>
</feature>
<dbReference type="InterPro" id="IPR029456">
    <property type="entry name" value="Sialidase_N"/>
</dbReference>
<dbReference type="GO" id="GO:0016020">
    <property type="term" value="C:membrane"/>
    <property type="evidence" value="ECO:0007669"/>
    <property type="project" value="TreeGrafter"/>
</dbReference>
<dbReference type="InterPro" id="IPR026856">
    <property type="entry name" value="Sialidase_fam"/>
</dbReference>
<dbReference type="Gene3D" id="2.120.10.10">
    <property type="match status" value="1"/>
</dbReference>
<evidence type="ECO:0000256" key="4">
    <source>
        <dbReference type="SAM" id="SignalP"/>
    </source>
</evidence>
<evidence type="ECO:0000313" key="7">
    <source>
        <dbReference type="EMBL" id="RNL82291.1"/>
    </source>
</evidence>
<dbReference type="Proteomes" id="UP000267469">
    <property type="component" value="Unassembled WGS sequence"/>
</dbReference>
<comment type="caution">
    <text evidence="7">The sequence shown here is derived from an EMBL/GenBank/DDBJ whole genome shotgun (WGS) entry which is preliminary data.</text>
</comment>
<evidence type="ECO:0000259" key="5">
    <source>
        <dbReference type="Pfam" id="PF13859"/>
    </source>
</evidence>
<dbReference type="PANTHER" id="PTHR10628:SF30">
    <property type="entry name" value="EXO-ALPHA-SIALIDASE"/>
    <property type="match status" value="1"/>
</dbReference>
<dbReference type="SUPFAM" id="SSF50939">
    <property type="entry name" value="Sialidases"/>
    <property type="match status" value="1"/>
</dbReference>
<evidence type="ECO:0000313" key="8">
    <source>
        <dbReference type="Proteomes" id="UP000267469"/>
    </source>
</evidence>
<dbReference type="EMBL" id="RJTM01000116">
    <property type="protein sequence ID" value="RNL82291.1"/>
    <property type="molecule type" value="Genomic_DNA"/>
</dbReference>
<comment type="similarity">
    <text evidence="2">Belongs to the glycosyl hydrolase 33 family.</text>
</comment>
<dbReference type="InterPro" id="IPR036278">
    <property type="entry name" value="Sialidase_sf"/>
</dbReference>
<feature type="domain" description="Sialidase" evidence="5">
    <location>
        <begin position="186"/>
        <end position="498"/>
    </location>
</feature>
<dbReference type="OrthoDB" id="7294637at2"/>
<evidence type="ECO:0000256" key="3">
    <source>
        <dbReference type="ARBA" id="ARBA00012733"/>
    </source>
</evidence>
<dbReference type="PROSITE" id="PS51257">
    <property type="entry name" value="PROKAR_LIPOPROTEIN"/>
    <property type="match status" value="1"/>
</dbReference>
<dbReference type="EC" id="3.2.1.18" evidence="3"/>
<dbReference type="GO" id="GO:0006689">
    <property type="term" value="P:ganglioside catabolic process"/>
    <property type="evidence" value="ECO:0007669"/>
    <property type="project" value="TreeGrafter"/>
</dbReference>
<keyword evidence="8" id="KW-1185">Reference proteome</keyword>